<protein>
    <recommendedName>
        <fullName evidence="1">DUF8069 domain-containing protein</fullName>
    </recommendedName>
</protein>
<name>A0A4C2EMV0_9EURY</name>
<dbReference type="Proteomes" id="UP000304382">
    <property type="component" value="Unassembled WGS sequence"/>
</dbReference>
<accession>A0A4C2EMV0</accession>
<dbReference type="EMBL" id="BIXZ01000012">
    <property type="protein sequence ID" value="GCF15904.1"/>
    <property type="molecule type" value="Genomic_DNA"/>
</dbReference>
<sequence length="48" mass="5386">MVTRLLEEGVVAPIPEAEVLQHVPSSQCFDSDLALVYFHKGWEAQSEE</sequence>
<comment type="caution">
    <text evidence="2">The sequence shown here is derived from an EMBL/GenBank/DDBJ whole genome shotgun (WGS) entry which is preliminary data.</text>
</comment>
<dbReference type="Pfam" id="PF26266">
    <property type="entry name" value="DUF8069"/>
    <property type="match status" value="1"/>
</dbReference>
<organism evidence="2 3">
    <name type="scientific">Haloarcula mannanilytica</name>
    <dbReference type="NCBI Taxonomy" id="2509225"/>
    <lineage>
        <taxon>Archaea</taxon>
        <taxon>Methanobacteriati</taxon>
        <taxon>Methanobacteriota</taxon>
        <taxon>Stenosarchaea group</taxon>
        <taxon>Halobacteria</taxon>
        <taxon>Halobacteriales</taxon>
        <taxon>Haloarculaceae</taxon>
        <taxon>Haloarcula</taxon>
    </lineage>
</organism>
<dbReference type="AlphaFoldDB" id="A0A4C2EMV0"/>
<feature type="domain" description="DUF8069" evidence="1">
    <location>
        <begin position="1"/>
        <end position="47"/>
    </location>
</feature>
<gene>
    <name evidence="2" type="ORF">Harman_38390</name>
</gene>
<dbReference type="InterPro" id="IPR058382">
    <property type="entry name" value="DUF8069"/>
</dbReference>
<proteinExistence type="predicted"/>
<keyword evidence="3" id="KW-1185">Reference proteome</keyword>
<reference evidence="2 3" key="1">
    <citation type="submission" date="2019-02" db="EMBL/GenBank/DDBJ databases">
        <title>Haloarcula mannanilyticum sp. nov., a mannan degrading haloarchaeon isolated from commercial salt.</title>
        <authorList>
            <person name="Enomoto S."/>
            <person name="Shimane Y."/>
            <person name="Kamekura M."/>
            <person name="Ito T."/>
            <person name="Moriya O."/>
            <person name="Ihara K."/>
            <person name="Takahashi-Ando N."/>
            <person name="Fukushima Y."/>
            <person name="Yoshida Y."/>
            <person name="Usama R."/>
            <person name="Takai K."/>
            <person name="Minegishi H."/>
        </authorList>
    </citation>
    <scope>NUCLEOTIDE SEQUENCE [LARGE SCALE GENOMIC DNA]</scope>
    <source>
        <strain evidence="2 3">MD130-1</strain>
    </source>
</reference>
<evidence type="ECO:0000313" key="3">
    <source>
        <dbReference type="Proteomes" id="UP000304382"/>
    </source>
</evidence>
<evidence type="ECO:0000313" key="2">
    <source>
        <dbReference type="EMBL" id="GCF15904.1"/>
    </source>
</evidence>
<evidence type="ECO:0000259" key="1">
    <source>
        <dbReference type="Pfam" id="PF26266"/>
    </source>
</evidence>